<dbReference type="AlphaFoldDB" id="A0A8J2V4B9"/>
<feature type="domain" description="EamA" evidence="6">
    <location>
        <begin position="161"/>
        <end position="293"/>
    </location>
</feature>
<dbReference type="PANTHER" id="PTHR32322:SF9">
    <property type="entry name" value="AMINO-ACID METABOLITE EFFLUX PUMP-RELATED"/>
    <property type="match status" value="1"/>
</dbReference>
<dbReference type="InterPro" id="IPR050638">
    <property type="entry name" value="AA-Vitamin_Transporters"/>
</dbReference>
<evidence type="ECO:0000256" key="3">
    <source>
        <dbReference type="ARBA" id="ARBA00022989"/>
    </source>
</evidence>
<dbReference type="Pfam" id="PF00892">
    <property type="entry name" value="EamA"/>
    <property type="match status" value="1"/>
</dbReference>
<feature type="transmembrane region" description="Helical" evidence="5">
    <location>
        <begin position="276"/>
        <end position="295"/>
    </location>
</feature>
<feature type="transmembrane region" description="Helical" evidence="5">
    <location>
        <begin position="43"/>
        <end position="63"/>
    </location>
</feature>
<feature type="transmembrane region" description="Helical" evidence="5">
    <location>
        <begin position="12"/>
        <end position="31"/>
    </location>
</feature>
<feature type="transmembrane region" description="Helical" evidence="5">
    <location>
        <begin position="217"/>
        <end position="239"/>
    </location>
</feature>
<dbReference type="Proteomes" id="UP000613582">
    <property type="component" value="Unassembled WGS sequence"/>
</dbReference>
<evidence type="ECO:0000313" key="8">
    <source>
        <dbReference type="Proteomes" id="UP000613582"/>
    </source>
</evidence>
<gene>
    <name evidence="7" type="ORF">GCM10011342_04480</name>
</gene>
<feature type="transmembrane region" description="Helical" evidence="5">
    <location>
        <begin position="129"/>
        <end position="147"/>
    </location>
</feature>
<keyword evidence="4 5" id="KW-0472">Membrane</keyword>
<proteinExistence type="predicted"/>
<evidence type="ECO:0000313" key="7">
    <source>
        <dbReference type="EMBL" id="GGC98637.1"/>
    </source>
</evidence>
<feature type="transmembrane region" description="Helical" evidence="5">
    <location>
        <begin position="98"/>
        <end position="117"/>
    </location>
</feature>
<dbReference type="RefSeq" id="WP_188159666.1">
    <property type="nucleotide sequence ID" value="NZ_BMGH01000001.1"/>
</dbReference>
<evidence type="ECO:0000256" key="1">
    <source>
        <dbReference type="ARBA" id="ARBA00004141"/>
    </source>
</evidence>
<keyword evidence="8" id="KW-1185">Reference proteome</keyword>
<feature type="transmembrane region" description="Helical" evidence="5">
    <location>
        <begin position="251"/>
        <end position="270"/>
    </location>
</feature>
<keyword evidence="2 5" id="KW-0812">Transmembrane</keyword>
<accession>A0A8J2V4B9</accession>
<evidence type="ECO:0000256" key="4">
    <source>
        <dbReference type="ARBA" id="ARBA00023136"/>
    </source>
</evidence>
<evidence type="ECO:0000259" key="6">
    <source>
        <dbReference type="Pfam" id="PF00892"/>
    </source>
</evidence>
<dbReference type="PANTHER" id="PTHR32322">
    <property type="entry name" value="INNER MEMBRANE TRANSPORTER"/>
    <property type="match status" value="1"/>
</dbReference>
<reference evidence="7" key="2">
    <citation type="submission" date="2020-09" db="EMBL/GenBank/DDBJ databases">
        <authorList>
            <person name="Sun Q."/>
            <person name="Zhou Y."/>
        </authorList>
    </citation>
    <scope>NUCLEOTIDE SEQUENCE</scope>
    <source>
        <strain evidence="7">CGMCC 1.12921</strain>
    </source>
</reference>
<organism evidence="7 8">
    <name type="scientific">Aquisalinus flavus</name>
    <dbReference type="NCBI Taxonomy" id="1526572"/>
    <lineage>
        <taxon>Bacteria</taxon>
        <taxon>Pseudomonadati</taxon>
        <taxon>Pseudomonadota</taxon>
        <taxon>Alphaproteobacteria</taxon>
        <taxon>Parvularculales</taxon>
        <taxon>Parvularculaceae</taxon>
        <taxon>Aquisalinus</taxon>
    </lineage>
</organism>
<evidence type="ECO:0000256" key="2">
    <source>
        <dbReference type="ARBA" id="ARBA00022692"/>
    </source>
</evidence>
<comment type="caution">
    <text evidence="7">The sequence shown here is derived from an EMBL/GenBank/DDBJ whole genome shotgun (WGS) entry which is preliminary data.</text>
</comment>
<reference evidence="7" key="1">
    <citation type="journal article" date="2014" name="Int. J. Syst. Evol. Microbiol.">
        <title>Complete genome sequence of Corynebacterium casei LMG S-19264T (=DSM 44701T), isolated from a smear-ripened cheese.</title>
        <authorList>
            <consortium name="US DOE Joint Genome Institute (JGI-PGF)"/>
            <person name="Walter F."/>
            <person name="Albersmeier A."/>
            <person name="Kalinowski J."/>
            <person name="Ruckert C."/>
        </authorList>
    </citation>
    <scope>NUCLEOTIDE SEQUENCE</scope>
    <source>
        <strain evidence="7">CGMCC 1.12921</strain>
    </source>
</reference>
<sequence>MSHTVLRIAGLRIAGLTIVAMIAFAANSVLARLALGDNAIGPWSYTLLRLLSGAAVLAVIAGLRLGPAALRKGNWAGGVALLAYAGLFSLAYRALGAAAGALILFAFVQLTMLGWGLKQGERLSAVQACGLVLAVGALTWLLVPGVIAADYGGPVSPPAWASVAMAVSGIAWGAYSLIGRGAVTPTAVTAGNFWRASLIALPLSLPVFLLLPETGPGALGIVCAIASGAIASGLGYAVWYAALPGLKAMQAGIAQLSVPAIAAAGGIAFLAEPLTWRFAIATALVLTGVALATLAKRRG</sequence>
<comment type="subcellular location">
    <subcellularLocation>
        <location evidence="1">Membrane</location>
        <topology evidence="1">Multi-pass membrane protein</topology>
    </subcellularLocation>
</comment>
<dbReference type="SUPFAM" id="SSF103481">
    <property type="entry name" value="Multidrug resistance efflux transporter EmrE"/>
    <property type="match status" value="1"/>
</dbReference>
<dbReference type="EMBL" id="BMGH01000001">
    <property type="protein sequence ID" value="GGC98637.1"/>
    <property type="molecule type" value="Genomic_DNA"/>
</dbReference>
<feature type="transmembrane region" description="Helical" evidence="5">
    <location>
        <begin position="75"/>
        <end position="92"/>
    </location>
</feature>
<evidence type="ECO:0000256" key="5">
    <source>
        <dbReference type="SAM" id="Phobius"/>
    </source>
</evidence>
<keyword evidence="3 5" id="KW-1133">Transmembrane helix</keyword>
<dbReference type="InterPro" id="IPR000620">
    <property type="entry name" value="EamA_dom"/>
</dbReference>
<dbReference type="InterPro" id="IPR037185">
    <property type="entry name" value="EmrE-like"/>
</dbReference>
<dbReference type="GO" id="GO:0016020">
    <property type="term" value="C:membrane"/>
    <property type="evidence" value="ECO:0007669"/>
    <property type="project" value="UniProtKB-SubCell"/>
</dbReference>
<feature type="transmembrane region" description="Helical" evidence="5">
    <location>
        <begin position="190"/>
        <end position="211"/>
    </location>
</feature>
<protein>
    <recommendedName>
        <fullName evidence="6">EamA domain-containing protein</fullName>
    </recommendedName>
</protein>
<feature type="transmembrane region" description="Helical" evidence="5">
    <location>
        <begin position="159"/>
        <end position="178"/>
    </location>
</feature>
<name>A0A8J2V4B9_9PROT</name>